<evidence type="ECO:0000313" key="3">
    <source>
        <dbReference type="Proteomes" id="UP000058305"/>
    </source>
</evidence>
<sequence>MSDARIALISATPLAIGPAAAAMSEAFPTGTVWNLLDDRLLADAQLEGGISAPLAARMDQLIELAIAGGADGVLLTCSQYGARADVRDVTADGVAVLSADGPLFAEAAAHRPARVLLVASLDSAAADSSTRLAAAFESAGVQTEIRPLVVPAASKPLPAERLAEVLVDAVAAVAADYELIVLAQFSLAPAAAALAERFGVPTLDGPRAAAVRLAADIDGRGR</sequence>
<dbReference type="OrthoDB" id="3531441at2"/>
<dbReference type="Proteomes" id="UP000058305">
    <property type="component" value="Chromosome"/>
</dbReference>
<accession>A0A0Y0NJM5</accession>
<reference evidence="3" key="2">
    <citation type="submission" date="2016-01" db="EMBL/GenBank/DDBJ databases">
        <title>First complete genome sequence of a species in the genus Microterricola, an extremophilic cold active enzyme producing strain ERGS5:02 isolated from Sikkim Himalaya.</title>
        <authorList>
            <person name="Kumar R."/>
            <person name="Singh D."/>
            <person name="Swarnkar M.K."/>
        </authorList>
    </citation>
    <scope>NUCLEOTIDE SEQUENCE [LARGE SCALE GENOMIC DNA]</scope>
    <source>
        <strain evidence="3">ERGS5:02</strain>
    </source>
</reference>
<keyword evidence="3" id="KW-1185">Reference proteome</keyword>
<evidence type="ECO:0000313" key="2">
    <source>
        <dbReference type="EMBL" id="AMB59965.1"/>
    </source>
</evidence>
<dbReference type="EMBL" id="CP014145">
    <property type="protein sequence ID" value="AMB59965.1"/>
    <property type="molecule type" value="Genomic_DNA"/>
</dbReference>
<dbReference type="AlphaFoldDB" id="A0A0Y0NJM5"/>
<keyword evidence="1" id="KW-0732">Signal</keyword>
<gene>
    <name evidence="2" type="ORF">AWU67_15110</name>
</gene>
<dbReference type="KEGG" id="mvd:AWU67_15110"/>
<name>A0A0Y0NJM5_9MICO</name>
<dbReference type="RefSeq" id="WP_067230909.1">
    <property type="nucleotide sequence ID" value="NZ_CP014145.1"/>
</dbReference>
<organism evidence="2 3">
    <name type="scientific">Microterricola viridarii</name>
    <dbReference type="NCBI Taxonomy" id="412690"/>
    <lineage>
        <taxon>Bacteria</taxon>
        <taxon>Bacillati</taxon>
        <taxon>Actinomycetota</taxon>
        <taxon>Actinomycetes</taxon>
        <taxon>Micrococcales</taxon>
        <taxon>Microbacteriaceae</taxon>
        <taxon>Microterricola</taxon>
    </lineage>
</organism>
<evidence type="ECO:0008006" key="4">
    <source>
        <dbReference type="Google" id="ProtNLM"/>
    </source>
</evidence>
<reference evidence="2 3" key="1">
    <citation type="journal article" date="2016" name="J. Biotechnol.">
        <title>First complete genome sequence of a species in the genus Microterricola, an extremophilic cold active enzyme producing bacterial strain ERGS5:02 isolated from Sikkim Himalaya.</title>
        <authorList>
            <person name="Himanshu"/>
            <person name="Swarnkar M.K."/>
            <person name="Singh D."/>
            <person name="Kumar R."/>
        </authorList>
    </citation>
    <scope>NUCLEOTIDE SEQUENCE [LARGE SCALE GENOMIC DNA]</scope>
    <source>
        <strain evidence="2 3">ERGS5:02</strain>
    </source>
</reference>
<proteinExistence type="predicted"/>
<protein>
    <recommendedName>
        <fullName evidence="4">Asp/Glu racemase</fullName>
    </recommendedName>
</protein>
<evidence type="ECO:0000256" key="1">
    <source>
        <dbReference type="SAM" id="SignalP"/>
    </source>
</evidence>
<feature type="signal peptide" evidence="1">
    <location>
        <begin position="1"/>
        <end position="21"/>
    </location>
</feature>
<feature type="chain" id="PRO_5007073136" description="Asp/Glu racemase" evidence="1">
    <location>
        <begin position="22"/>
        <end position="222"/>
    </location>
</feature>